<sequence>MVAAATATARSITRVAARAFSHPSKPGGGNPVTVFLCPSVSHLPSSVQSDLARTCEWESVVASLPSKSAKEQGQIPSFRFYLPNGDEVSFCAHAAIGAAAVVAAEDAGPSSTLSFATADGNQQDIVIRNGEAELLMEAKLDEDIPDDFLALGDIRSALGLRMEDVSLGGEVGYPSYMNSSVARPKTLFPIVDMNRLHAARNPPDAGKFRDLCDKIKSTGIYLYSACDEIGN</sequence>
<organism evidence="1">
    <name type="scientific">Ditylum brightwellii</name>
    <dbReference type="NCBI Taxonomy" id="49249"/>
    <lineage>
        <taxon>Eukaryota</taxon>
        <taxon>Sar</taxon>
        <taxon>Stramenopiles</taxon>
        <taxon>Ochrophyta</taxon>
        <taxon>Bacillariophyta</taxon>
        <taxon>Mediophyceae</taxon>
        <taxon>Lithodesmiophycidae</taxon>
        <taxon>Lithodesmiales</taxon>
        <taxon>Lithodesmiaceae</taxon>
        <taxon>Ditylum</taxon>
    </lineage>
</organism>
<gene>
    <name evidence="1" type="ORF">DBRI00130_LOCUS268</name>
</gene>
<dbReference type="SUPFAM" id="SSF54506">
    <property type="entry name" value="Diaminopimelate epimerase-like"/>
    <property type="match status" value="1"/>
</dbReference>
<dbReference type="EMBL" id="HBNS01000321">
    <property type="protein sequence ID" value="CAE4578263.1"/>
    <property type="molecule type" value="Transcribed_RNA"/>
</dbReference>
<dbReference type="Gene3D" id="3.10.310.10">
    <property type="entry name" value="Diaminopimelate Epimerase, Chain A, domain 1"/>
    <property type="match status" value="1"/>
</dbReference>
<name>A0A7S4VDS7_9STRA</name>
<proteinExistence type="predicted"/>
<evidence type="ECO:0000313" key="1">
    <source>
        <dbReference type="EMBL" id="CAE4578263.1"/>
    </source>
</evidence>
<reference evidence="1" key="1">
    <citation type="submission" date="2021-01" db="EMBL/GenBank/DDBJ databases">
        <authorList>
            <person name="Corre E."/>
            <person name="Pelletier E."/>
            <person name="Niang G."/>
            <person name="Scheremetjew M."/>
            <person name="Finn R."/>
            <person name="Kale V."/>
            <person name="Holt S."/>
            <person name="Cochrane G."/>
            <person name="Meng A."/>
            <person name="Brown T."/>
            <person name="Cohen L."/>
        </authorList>
    </citation>
    <scope>NUCLEOTIDE SEQUENCE</scope>
    <source>
        <strain evidence="1">GSO104</strain>
    </source>
</reference>
<accession>A0A7S4VDS7</accession>
<dbReference type="AlphaFoldDB" id="A0A7S4VDS7"/>
<protein>
    <submittedName>
        <fullName evidence="1">Uncharacterized protein</fullName>
    </submittedName>
</protein>